<reference evidence="2" key="1">
    <citation type="journal article" date="2019" name="Plant Biotechnol. J.">
        <title>Genome sequencing of the Australian wild diploid species Gossypium australe highlights disease resistance and delayed gland morphogenesis.</title>
        <authorList>
            <person name="Cai Y."/>
            <person name="Cai X."/>
            <person name="Wang Q."/>
            <person name="Wang P."/>
            <person name="Zhang Y."/>
            <person name="Cai C."/>
            <person name="Xu Y."/>
            <person name="Wang K."/>
            <person name="Zhou Z."/>
            <person name="Wang C."/>
            <person name="Geng S."/>
            <person name="Li B."/>
            <person name="Dong Q."/>
            <person name="Hou Y."/>
            <person name="Wang H."/>
            <person name="Ai P."/>
            <person name="Liu Z."/>
            <person name="Yi F."/>
            <person name="Sun M."/>
            <person name="An G."/>
            <person name="Cheng J."/>
            <person name="Zhang Y."/>
            <person name="Shi Q."/>
            <person name="Xie Y."/>
            <person name="Shi X."/>
            <person name="Chang Y."/>
            <person name="Huang F."/>
            <person name="Chen Y."/>
            <person name="Hong S."/>
            <person name="Mi L."/>
            <person name="Sun Q."/>
            <person name="Zhang L."/>
            <person name="Zhou B."/>
            <person name="Peng R."/>
            <person name="Zhang X."/>
            <person name="Liu F."/>
        </authorList>
    </citation>
    <scope>NUCLEOTIDE SEQUENCE [LARGE SCALE GENOMIC DNA]</scope>
    <source>
        <strain evidence="2">cv. PA1801</strain>
    </source>
</reference>
<accession>A0A5B6UTU5</accession>
<organism evidence="1 2">
    <name type="scientific">Gossypium australe</name>
    <dbReference type="NCBI Taxonomy" id="47621"/>
    <lineage>
        <taxon>Eukaryota</taxon>
        <taxon>Viridiplantae</taxon>
        <taxon>Streptophyta</taxon>
        <taxon>Embryophyta</taxon>
        <taxon>Tracheophyta</taxon>
        <taxon>Spermatophyta</taxon>
        <taxon>Magnoliopsida</taxon>
        <taxon>eudicotyledons</taxon>
        <taxon>Gunneridae</taxon>
        <taxon>Pentapetalae</taxon>
        <taxon>rosids</taxon>
        <taxon>malvids</taxon>
        <taxon>Malvales</taxon>
        <taxon>Malvaceae</taxon>
        <taxon>Malvoideae</taxon>
        <taxon>Gossypium</taxon>
    </lineage>
</organism>
<dbReference type="AlphaFoldDB" id="A0A5B6UTU5"/>
<evidence type="ECO:0000313" key="1">
    <source>
        <dbReference type="EMBL" id="KAA3461541.1"/>
    </source>
</evidence>
<sequence>MVFGMMSNQEAVDIAKNFKDLQKALKQLIMKVVKRDSKYDISYVVVRFRGYNCLDEICSIYQKQELVYTSSIFESNQHENAYQALWGLRVALHKKKKI</sequence>
<dbReference type="SUPFAM" id="SSF81606">
    <property type="entry name" value="PP2C-like"/>
    <property type="match status" value="1"/>
</dbReference>
<dbReference type="EMBL" id="SMMG02000009">
    <property type="protein sequence ID" value="KAA3461541.1"/>
    <property type="molecule type" value="Genomic_DNA"/>
</dbReference>
<dbReference type="Proteomes" id="UP000325315">
    <property type="component" value="Unassembled WGS sequence"/>
</dbReference>
<name>A0A5B6UTU5_9ROSI</name>
<dbReference type="InterPro" id="IPR036457">
    <property type="entry name" value="PPM-type-like_dom_sf"/>
</dbReference>
<dbReference type="Gene3D" id="3.60.40.10">
    <property type="entry name" value="PPM-type phosphatase domain"/>
    <property type="match status" value="1"/>
</dbReference>
<keyword evidence="2" id="KW-1185">Reference proteome</keyword>
<proteinExistence type="predicted"/>
<protein>
    <submittedName>
        <fullName evidence="1">Uncharacterized protein</fullName>
    </submittedName>
</protein>
<evidence type="ECO:0000313" key="2">
    <source>
        <dbReference type="Proteomes" id="UP000325315"/>
    </source>
</evidence>
<gene>
    <name evidence="1" type="ORF">EPI10_028104</name>
</gene>
<comment type="caution">
    <text evidence="1">The sequence shown here is derived from an EMBL/GenBank/DDBJ whole genome shotgun (WGS) entry which is preliminary data.</text>
</comment>
<dbReference type="OrthoDB" id="10553421at2759"/>